<name>A0AAW8R3J8_9ALTE</name>
<feature type="binding site" evidence="13">
    <location>
        <begin position="139"/>
        <end position="141"/>
    </location>
    <ligand>
        <name>substrate</name>
    </ligand>
</feature>
<evidence type="ECO:0000256" key="13">
    <source>
        <dbReference type="PIRSR" id="PIRSR006250-1"/>
    </source>
</evidence>
<gene>
    <name evidence="16" type="primary">nadC</name>
    <name evidence="16" type="ORF">RM544_12070</name>
</gene>
<reference evidence="16 17" key="1">
    <citation type="submission" date="2023-09" db="EMBL/GenBank/DDBJ databases">
        <authorList>
            <person name="Rey-Velasco X."/>
        </authorList>
    </citation>
    <scope>NUCLEOTIDE SEQUENCE [LARGE SCALE GENOMIC DNA]</scope>
    <source>
        <strain evidence="16 17">W409</strain>
    </source>
</reference>
<proteinExistence type="inferred from homology"/>
<feature type="binding site" evidence="13">
    <location>
        <begin position="246"/>
        <end position="248"/>
    </location>
    <ligand>
        <name>substrate</name>
    </ligand>
</feature>
<feature type="binding site" evidence="13">
    <location>
        <position position="202"/>
    </location>
    <ligand>
        <name>substrate</name>
    </ligand>
</feature>
<dbReference type="CDD" id="cd01572">
    <property type="entry name" value="QPRTase"/>
    <property type="match status" value="1"/>
</dbReference>
<dbReference type="Gene3D" id="3.90.1170.20">
    <property type="entry name" value="Quinolinate phosphoribosyl transferase, N-terminal domain"/>
    <property type="match status" value="1"/>
</dbReference>
<feature type="binding site" evidence="13">
    <location>
        <position position="223"/>
    </location>
    <ligand>
        <name>substrate</name>
    </ligand>
</feature>
<feature type="binding site" evidence="13">
    <location>
        <position position="173"/>
    </location>
    <ligand>
        <name>substrate</name>
    </ligand>
</feature>
<feature type="binding site" evidence="13">
    <location>
        <begin position="267"/>
        <end position="269"/>
    </location>
    <ligand>
        <name>substrate</name>
    </ligand>
</feature>
<evidence type="ECO:0000313" key="16">
    <source>
        <dbReference type="EMBL" id="MDT0583279.1"/>
    </source>
</evidence>
<comment type="subunit">
    <text evidence="4">Hexamer formed by 3 homodimers.</text>
</comment>
<organism evidence="16 17">
    <name type="scientific">Brumicola blandensis</name>
    <dbReference type="NCBI Taxonomy" id="3075611"/>
    <lineage>
        <taxon>Bacteria</taxon>
        <taxon>Pseudomonadati</taxon>
        <taxon>Pseudomonadota</taxon>
        <taxon>Gammaproteobacteria</taxon>
        <taxon>Alteromonadales</taxon>
        <taxon>Alteromonadaceae</taxon>
        <taxon>Brumicola</taxon>
    </lineage>
</organism>
<feature type="binding site" evidence="13">
    <location>
        <position position="163"/>
    </location>
    <ligand>
        <name>substrate</name>
    </ligand>
</feature>
<evidence type="ECO:0000256" key="11">
    <source>
        <dbReference type="ARBA" id="ARBA00069173"/>
    </source>
</evidence>
<evidence type="ECO:0000256" key="5">
    <source>
        <dbReference type="ARBA" id="ARBA00011944"/>
    </source>
</evidence>
<evidence type="ECO:0000313" key="17">
    <source>
        <dbReference type="Proteomes" id="UP001249020"/>
    </source>
</evidence>
<dbReference type="InterPro" id="IPR013785">
    <property type="entry name" value="Aldolase_TIM"/>
</dbReference>
<dbReference type="InterPro" id="IPR004393">
    <property type="entry name" value="NadC"/>
</dbReference>
<evidence type="ECO:0000256" key="2">
    <source>
        <dbReference type="ARBA" id="ARBA00004893"/>
    </source>
</evidence>
<evidence type="ECO:0000256" key="3">
    <source>
        <dbReference type="ARBA" id="ARBA00009400"/>
    </source>
</evidence>
<accession>A0AAW8R3J8</accession>
<dbReference type="Proteomes" id="UP001249020">
    <property type="component" value="Unassembled WGS sequence"/>
</dbReference>
<keyword evidence="8 12" id="KW-0808">Transferase</keyword>
<comment type="similarity">
    <text evidence="3 12">Belongs to the NadC/ModD family.</text>
</comment>
<dbReference type="InterPro" id="IPR002638">
    <property type="entry name" value="Quinolinate_PRibosylTrfase_C"/>
</dbReference>
<evidence type="ECO:0000256" key="8">
    <source>
        <dbReference type="ARBA" id="ARBA00022679"/>
    </source>
</evidence>
<comment type="caution">
    <text evidence="16">The sequence shown here is derived from an EMBL/GenBank/DDBJ whole genome shotgun (WGS) entry which is preliminary data.</text>
</comment>
<dbReference type="InterPro" id="IPR037128">
    <property type="entry name" value="Quinolinate_PRibosylTase_N_sf"/>
</dbReference>
<keyword evidence="17" id="KW-1185">Reference proteome</keyword>
<feature type="domain" description="Quinolinate phosphoribosyl transferase N-terminal" evidence="15">
    <location>
        <begin position="32"/>
        <end position="116"/>
    </location>
</feature>
<evidence type="ECO:0000256" key="10">
    <source>
        <dbReference type="ARBA" id="ARBA00047445"/>
    </source>
</evidence>
<dbReference type="Gene3D" id="3.20.20.70">
    <property type="entry name" value="Aldolase class I"/>
    <property type="match status" value="1"/>
</dbReference>
<protein>
    <recommendedName>
        <fullName evidence="11">Probable nicotinate-nucleotide pyrophosphorylase [carboxylating]</fullName>
        <ecNumber evidence="5">2.4.2.19</ecNumber>
    </recommendedName>
    <alternativeName>
        <fullName evidence="9">Quinolinate phosphoribosyltransferase [decarboxylating]</fullName>
    </alternativeName>
</protein>
<comment type="catalytic activity">
    <reaction evidence="10">
        <text>nicotinate beta-D-ribonucleotide + CO2 + diphosphate = quinolinate + 5-phospho-alpha-D-ribose 1-diphosphate + 2 H(+)</text>
        <dbReference type="Rhea" id="RHEA:12733"/>
        <dbReference type="ChEBI" id="CHEBI:15378"/>
        <dbReference type="ChEBI" id="CHEBI:16526"/>
        <dbReference type="ChEBI" id="CHEBI:29959"/>
        <dbReference type="ChEBI" id="CHEBI:33019"/>
        <dbReference type="ChEBI" id="CHEBI:57502"/>
        <dbReference type="ChEBI" id="CHEBI:58017"/>
        <dbReference type="EC" id="2.4.2.19"/>
    </reaction>
</comment>
<evidence type="ECO:0000259" key="15">
    <source>
        <dbReference type="Pfam" id="PF02749"/>
    </source>
</evidence>
<comment type="pathway">
    <text evidence="2">Cofactor biosynthesis; NAD(+) biosynthesis; nicotinate D-ribonucleotide from quinolinate: step 1/1.</text>
</comment>
<dbReference type="FunFam" id="3.20.20.70:FF:000030">
    <property type="entry name" value="Nicotinate-nucleotide pyrophosphorylase, carboxylating"/>
    <property type="match status" value="1"/>
</dbReference>
<feature type="domain" description="Quinolinate phosphoribosyl transferase C-terminal" evidence="14">
    <location>
        <begin position="119"/>
        <end position="281"/>
    </location>
</feature>
<dbReference type="Pfam" id="PF02749">
    <property type="entry name" value="QRPTase_N"/>
    <property type="match status" value="1"/>
</dbReference>
<dbReference type="PANTHER" id="PTHR32179">
    <property type="entry name" value="NICOTINATE-NUCLEOTIDE PYROPHOSPHORYLASE [CARBOXYLATING]"/>
    <property type="match status" value="1"/>
</dbReference>
<dbReference type="PANTHER" id="PTHR32179:SF3">
    <property type="entry name" value="NICOTINATE-NUCLEOTIDE PYROPHOSPHORYLASE [CARBOXYLATING]"/>
    <property type="match status" value="1"/>
</dbReference>
<evidence type="ECO:0000256" key="1">
    <source>
        <dbReference type="ARBA" id="ARBA00003237"/>
    </source>
</evidence>
<dbReference type="Pfam" id="PF01729">
    <property type="entry name" value="QRPTase_C"/>
    <property type="match status" value="1"/>
</dbReference>
<dbReference type="GO" id="GO:0004514">
    <property type="term" value="F:nicotinate-nucleotide diphosphorylase (carboxylating) activity"/>
    <property type="evidence" value="ECO:0007669"/>
    <property type="project" value="UniProtKB-EC"/>
</dbReference>
<comment type="function">
    <text evidence="1">Involved in the catabolism of quinolinic acid (QA).</text>
</comment>
<sequence>MSLIKQFQIDIPRQVTDALLEDLGGKIDAQNDITAMLIDADTQMQAKIITREPAVICGVEWANEVFRQVNPSVQLEWLCKDGERVECDQTLVNILGNARSILTAERSALNFLQTLSATATTTALYVDAIKHSKTKLLDTRKTLPGMRQAQKYAVACAGGVNHRMGLYDAFLIKENHIDACKGIENAVSKAKSMYPGLPIEVEVENLDELRQAINSGVNTIMLDNFSTKLIEEAVLINAQRCKLEVSGNITIERLQELAATGVDYISSGALTKHVNAIDLSLITYS</sequence>
<dbReference type="InterPro" id="IPR036068">
    <property type="entry name" value="Nicotinate_pribotase-like_C"/>
</dbReference>
<dbReference type="PIRSF" id="PIRSF006250">
    <property type="entry name" value="NadC_ModD"/>
    <property type="match status" value="1"/>
</dbReference>
<dbReference type="RefSeq" id="WP_311362042.1">
    <property type="nucleotide sequence ID" value="NZ_JAVRIE010000004.1"/>
</dbReference>
<evidence type="ECO:0000256" key="6">
    <source>
        <dbReference type="ARBA" id="ARBA00022642"/>
    </source>
</evidence>
<dbReference type="InterPro" id="IPR027277">
    <property type="entry name" value="NadC/ModD"/>
</dbReference>
<evidence type="ECO:0000256" key="7">
    <source>
        <dbReference type="ARBA" id="ARBA00022676"/>
    </source>
</evidence>
<dbReference type="EMBL" id="JAVRIE010000004">
    <property type="protein sequence ID" value="MDT0583279.1"/>
    <property type="molecule type" value="Genomic_DNA"/>
</dbReference>
<dbReference type="GO" id="GO:0034213">
    <property type="term" value="P:quinolinate catabolic process"/>
    <property type="evidence" value="ECO:0007669"/>
    <property type="project" value="TreeGrafter"/>
</dbReference>
<dbReference type="InterPro" id="IPR022412">
    <property type="entry name" value="Quinolinate_PRibosylTrfase_N"/>
</dbReference>
<dbReference type="EC" id="2.4.2.19" evidence="5"/>
<keyword evidence="7 12" id="KW-0328">Glycosyltransferase</keyword>
<keyword evidence="6" id="KW-0662">Pyridine nucleotide biosynthesis</keyword>
<dbReference type="SUPFAM" id="SSF54675">
    <property type="entry name" value="Nicotinate/Quinolinate PRTase N-terminal domain-like"/>
    <property type="match status" value="1"/>
</dbReference>
<dbReference type="FunFam" id="3.90.1170.20:FF:000001">
    <property type="entry name" value="Nicotinate-nucleotide diphosphorylase (Carboxylating)"/>
    <property type="match status" value="1"/>
</dbReference>
<dbReference type="AlphaFoldDB" id="A0AAW8R3J8"/>
<evidence type="ECO:0000256" key="9">
    <source>
        <dbReference type="ARBA" id="ARBA00033102"/>
    </source>
</evidence>
<dbReference type="SUPFAM" id="SSF51690">
    <property type="entry name" value="Nicotinate/Quinolinate PRTase C-terminal domain-like"/>
    <property type="match status" value="1"/>
</dbReference>
<dbReference type="NCBIfam" id="TIGR00078">
    <property type="entry name" value="nadC"/>
    <property type="match status" value="1"/>
</dbReference>
<evidence type="ECO:0000259" key="14">
    <source>
        <dbReference type="Pfam" id="PF01729"/>
    </source>
</evidence>
<evidence type="ECO:0000256" key="12">
    <source>
        <dbReference type="PIRNR" id="PIRNR006250"/>
    </source>
</evidence>
<dbReference type="GO" id="GO:0009435">
    <property type="term" value="P:NAD+ biosynthetic process"/>
    <property type="evidence" value="ECO:0007669"/>
    <property type="project" value="InterPro"/>
</dbReference>
<evidence type="ECO:0000256" key="4">
    <source>
        <dbReference type="ARBA" id="ARBA00011218"/>
    </source>
</evidence>
<feature type="binding site" evidence="13">
    <location>
        <position position="106"/>
    </location>
    <ligand>
        <name>substrate</name>
    </ligand>
</feature>
<dbReference type="GO" id="GO:0005737">
    <property type="term" value="C:cytoplasm"/>
    <property type="evidence" value="ECO:0007669"/>
    <property type="project" value="TreeGrafter"/>
</dbReference>